<dbReference type="InterPro" id="IPR038731">
    <property type="entry name" value="RgtA/B/C-like"/>
</dbReference>
<accession>A0A3E1KCI8</accession>
<keyword evidence="2" id="KW-1003">Cell membrane</keyword>
<feature type="transmembrane region" description="Helical" evidence="8">
    <location>
        <begin position="109"/>
        <end position="127"/>
    </location>
</feature>
<feature type="transmembrane region" description="Helical" evidence="8">
    <location>
        <begin position="359"/>
        <end position="381"/>
    </location>
</feature>
<feature type="transmembrane region" description="Helical" evidence="8">
    <location>
        <begin position="178"/>
        <end position="201"/>
    </location>
</feature>
<keyword evidence="11" id="KW-1185">Reference proteome</keyword>
<feature type="transmembrane region" description="Helical" evidence="8">
    <location>
        <begin position="331"/>
        <end position="347"/>
    </location>
</feature>
<dbReference type="RefSeq" id="WP_116649595.1">
    <property type="nucleotide sequence ID" value="NZ_QUZK01000014.1"/>
</dbReference>
<evidence type="ECO:0000256" key="7">
    <source>
        <dbReference type="ARBA" id="ARBA00023136"/>
    </source>
</evidence>
<evidence type="ECO:0000259" key="9">
    <source>
        <dbReference type="Pfam" id="PF13231"/>
    </source>
</evidence>
<dbReference type="Pfam" id="PF13231">
    <property type="entry name" value="PMT_2"/>
    <property type="match status" value="1"/>
</dbReference>
<keyword evidence="4" id="KW-0808">Transferase</keyword>
<organism evidence="10 11">
    <name type="scientific">Wenzhouxiangella sediminis</name>
    <dbReference type="NCBI Taxonomy" id="1792836"/>
    <lineage>
        <taxon>Bacteria</taxon>
        <taxon>Pseudomonadati</taxon>
        <taxon>Pseudomonadota</taxon>
        <taxon>Gammaproteobacteria</taxon>
        <taxon>Chromatiales</taxon>
        <taxon>Wenzhouxiangellaceae</taxon>
        <taxon>Wenzhouxiangella</taxon>
    </lineage>
</organism>
<protein>
    <recommendedName>
        <fullName evidence="9">Glycosyltransferase RgtA/B/C/D-like domain-containing protein</fullName>
    </recommendedName>
</protein>
<evidence type="ECO:0000313" key="10">
    <source>
        <dbReference type="EMBL" id="RFF31937.1"/>
    </source>
</evidence>
<keyword evidence="7 8" id="KW-0472">Membrane</keyword>
<evidence type="ECO:0000256" key="6">
    <source>
        <dbReference type="ARBA" id="ARBA00022989"/>
    </source>
</evidence>
<dbReference type="EMBL" id="QUZK01000014">
    <property type="protein sequence ID" value="RFF31937.1"/>
    <property type="molecule type" value="Genomic_DNA"/>
</dbReference>
<dbReference type="GO" id="GO:0009103">
    <property type="term" value="P:lipopolysaccharide biosynthetic process"/>
    <property type="evidence" value="ECO:0007669"/>
    <property type="project" value="UniProtKB-ARBA"/>
</dbReference>
<dbReference type="PANTHER" id="PTHR33908:SF11">
    <property type="entry name" value="MEMBRANE PROTEIN"/>
    <property type="match status" value="1"/>
</dbReference>
<dbReference type="AlphaFoldDB" id="A0A3E1KCI8"/>
<dbReference type="PANTHER" id="PTHR33908">
    <property type="entry name" value="MANNOSYLTRANSFERASE YKCB-RELATED"/>
    <property type="match status" value="1"/>
</dbReference>
<comment type="caution">
    <text evidence="10">The sequence shown here is derived from an EMBL/GenBank/DDBJ whole genome shotgun (WGS) entry which is preliminary data.</text>
</comment>
<feature type="domain" description="Glycosyltransferase RgtA/B/C/D-like" evidence="9">
    <location>
        <begin position="81"/>
        <end position="239"/>
    </location>
</feature>
<evidence type="ECO:0000313" key="11">
    <source>
        <dbReference type="Proteomes" id="UP000260351"/>
    </source>
</evidence>
<keyword evidence="3" id="KW-0328">Glycosyltransferase</keyword>
<evidence type="ECO:0000256" key="8">
    <source>
        <dbReference type="SAM" id="Phobius"/>
    </source>
</evidence>
<feature type="transmembrane region" description="Helical" evidence="8">
    <location>
        <begin position="221"/>
        <end position="244"/>
    </location>
</feature>
<evidence type="ECO:0000256" key="4">
    <source>
        <dbReference type="ARBA" id="ARBA00022679"/>
    </source>
</evidence>
<dbReference type="Proteomes" id="UP000260351">
    <property type="component" value="Unassembled WGS sequence"/>
</dbReference>
<feature type="transmembrane region" description="Helical" evidence="8">
    <location>
        <begin position="29"/>
        <end position="49"/>
    </location>
</feature>
<evidence type="ECO:0000256" key="2">
    <source>
        <dbReference type="ARBA" id="ARBA00022475"/>
    </source>
</evidence>
<feature type="transmembrane region" description="Helical" evidence="8">
    <location>
        <begin position="274"/>
        <end position="294"/>
    </location>
</feature>
<proteinExistence type="predicted"/>
<reference evidence="10 11" key="1">
    <citation type="submission" date="2018-08" db="EMBL/GenBank/DDBJ databases">
        <title>Wenzhouxiangella salilacus sp. nov., a novel bacterium isolated from a saline lake in Xinjiang Province, China.</title>
        <authorList>
            <person name="Han S."/>
        </authorList>
    </citation>
    <scope>NUCLEOTIDE SEQUENCE [LARGE SCALE GENOMIC DNA]</scope>
    <source>
        <strain evidence="10 11">XDB06</strain>
    </source>
</reference>
<dbReference type="GO" id="GO:0005886">
    <property type="term" value="C:plasma membrane"/>
    <property type="evidence" value="ECO:0007669"/>
    <property type="project" value="UniProtKB-SubCell"/>
</dbReference>
<feature type="transmembrane region" description="Helical" evidence="8">
    <location>
        <begin position="306"/>
        <end position="325"/>
    </location>
</feature>
<gene>
    <name evidence="10" type="ORF">DZC52_02795</name>
</gene>
<keyword evidence="5 8" id="KW-0812">Transmembrane</keyword>
<evidence type="ECO:0000256" key="5">
    <source>
        <dbReference type="ARBA" id="ARBA00022692"/>
    </source>
</evidence>
<comment type="subcellular location">
    <subcellularLocation>
        <location evidence="1">Cell membrane</location>
        <topology evidence="1">Multi-pass membrane protein</topology>
    </subcellularLocation>
</comment>
<feature type="transmembrane region" description="Helical" evidence="8">
    <location>
        <begin position="139"/>
        <end position="172"/>
    </location>
</feature>
<sequence>MNDLAYSNMSLTGREAQLSRNALPWLDTAAVWILWLIPVVLSIFVRPVFPVDETRYLSVAWNMWQEGQFLVPMLNDAFYTHKPPLLFWLIHAGWSVFGVNDWWPRLIQPIAVIGSLLLIRGIAARLWPERLSLRSLAPAIFAAGWFATLYAPAVMFDYLVVFSALLAIYGLAGRPVRWPLVALGLALGLLSKGPVILVYTLPAMLTAPWWTSKPEGGWSSWYLRVTAVLALAAVPILAWLLMAWSTAGDAFLSEILWRQTADRISGDMGHGRPIWWYLPLLPLLGLPWIFWPPLWRAVRGIRIDRGVKLSFGSALFGFIILSLVGGKQAHYLLPLLALASPGLAGILDTGVRISRPDGLPLALVLTVFGVAMMIAGLGVGPSSWPEWVATISPGWGALLLMVAVAIAWRKPKSVAEAGLFHLAATSLLALAVICGPVAAARKSHDLGEIASMVNSYQSRGMPVAWLGHYQGQFNYTGRLHQPVVELGFEEARTWLADHPDAILATRTKHLAGAMPEPVFIQPYRSGSLALYRASDLVSDRTSFEP</sequence>
<feature type="transmembrane region" description="Helical" evidence="8">
    <location>
        <begin position="419"/>
        <end position="439"/>
    </location>
</feature>
<keyword evidence="6 8" id="KW-1133">Transmembrane helix</keyword>
<evidence type="ECO:0000256" key="1">
    <source>
        <dbReference type="ARBA" id="ARBA00004651"/>
    </source>
</evidence>
<dbReference type="InterPro" id="IPR050297">
    <property type="entry name" value="LipidA_mod_glycosyltrf_83"/>
</dbReference>
<dbReference type="OrthoDB" id="9775035at2"/>
<feature type="transmembrane region" description="Helical" evidence="8">
    <location>
        <begin position="387"/>
        <end position="407"/>
    </location>
</feature>
<dbReference type="GO" id="GO:0016763">
    <property type="term" value="F:pentosyltransferase activity"/>
    <property type="evidence" value="ECO:0007669"/>
    <property type="project" value="TreeGrafter"/>
</dbReference>
<evidence type="ECO:0000256" key="3">
    <source>
        <dbReference type="ARBA" id="ARBA00022676"/>
    </source>
</evidence>
<name>A0A3E1KCI8_9GAMM</name>